<evidence type="ECO:0000256" key="1">
    <source>
        <dbReference type="SAM" id="Phobius"/>
    </source>
</evidence>
<evidence type="ECO:0000313" key="2">
    <source>
        <dbReference type="EMBL" id="STO96424.1"/>
    </source>
</evidence>
<evidence type="ECO:0000313" key="3">
    <source>
        <dbReference type="Proteomes" id="UP000254841"/>
    </source>
</evidence>
<reference evidence="2 3" key="1">
    <citation type="submission" date="2018-06" db="EMBL/GenBank/DDBJ databases">
        <authorList>
            <consortium name="Pathogen Informatics"/>
            <person name="Doyle S."/>
        </authorList>
    </citation>
    <scope>NUCLEOTIDE SEQUENCE [LARGE SCALE GENOMIC DNA]</scope>
    <source>
        <strain evidence="2 3">NCTC12410</strain>
    </source>
</reference>
<feature type="transmembrane region" description="Helical" evidence="1">
    <location>
        <begin position="20"/>
        <end position="40"/>
    </location>
</feature>
<accession>A0A377J2G0</accession>
<name>A0A377J2G0_9HELI</name>
<proteinExistence type="predicted"/>
<keyword evidence="1" id="KW-0812">Transmembrane</keyword>
<keyword evidence="1" id="KW-1133">Transmembrane helix</keyword>
<dbReference type="EMBL" id="UGHV01000001">
    <property type="protein sequence ID" value="STO96424.1"/>
    <property type="molecule type" value="Genomic_DNA"/>
</dbReference>
<protein>
    <submittedName>
        <fullName evidence="2">Uncharacterized protein</fullName>
    </submittedName>
</protein>
<dbReference type="RefSeq" id="WP_181814120.1">
    <property type="nucleotide sequence ID" value="NZ_UGHV01000001.1"/>
</dbReference>
<keyword evidence="1" id="KW-0472">Membrane</keyword>
<organism evidence="2 3">
    <name type="scientific">Helicobacter canis</name>
    <dbReference type="NCBI Taxonomy" id="29419"/>
    <lineage>
        <taxon>Bacteria</taxon>
        <taxon>Pseudomonadati</taxon>
        <taxon>Campylobacterota</taxon>
        <taxon>Epsilonproteobacteria</taxon>
        <taxon>Campylobacterales</taxon>
        <taxon>Helicobacteraceae</taxon>
        <taxon>Helicobacter</taxon>
    </lineage>
</organism>
<gene>
    <name evidence="2" type="ORF">NCTC12410_00236</name>
</gene>
<sequence>MGFELFGMRVFDLSAPFGYFEAFSTIAVVSAGAFVIFLLLQKLGKS</sequence>
<dbReference type="AlphaFoldDB" id="A0A377J2G0"/>
<dbReference type="Proteomes" id="UP000254841">
    <property type="component" value="Unassembled WGS sequence"/>
</dbReference>